<reference evidence="2 3" key="1">
    <citation type="submission" date="2021-06" db="EMBL/GenBank/DDBJ databases">
        <title>Chromosome-level genome assembly of the red-tail catfish (Hemibagrus wyckioides).</title>
        <authorList>
            <person name="Shao F."/>
        </authorList>
    </citation>
    <scope>NUCLEOTIDE SEQUENCE [LARGE SCALE GENOMIC DNA]</scope>
    <source>
        <strain evidence="2">EC202008001</strain>
        <tissue evidence="2">Blood</tissue>
    </source>
</reference>
<dbReference type="PANTHER" id="PTHR35675">
    <property type="entry name" value="HYPOTHETICAL PROTEIN LOC100362216"/>
    <property type="match status" value="1"/>
</dbReference>
<dbReference type="OrthoDB" id="9908060at2759"/>
<feature type="region of interest" description="Disordered" evidence="1">
    <location>
        <begin position="257"/>
        <end position="286"/>
    </location>
</feature>
<sequence length="286" mass="32252">MASDCHFTDSITKEDEEREEFDRMLKRIGGKGNIYLVGDVDGENNCSLFQEFIMDMFHTEVHIKRDKNANLGNGNIKSAAARNCPVSHGAQGIDGNNADVDEKCARPKRKITAPKGRAIHCAIIIFIFRHGYVQNKANHVCMEEILKDVKVRVKKNHGSRQALLGLIHTDAESSETHKSVTLLEETLRSVFIKHPHDSIWTGHFIPNGVEGIENIKRNVCKAVNVSQSPDNILSRKRNIFWLFLQRWIRRGRREHAEVTTHAQAQKGDPESTEEGIPLQTNSGSQS</sequence>
<evidence type="ECO:0000313" key="3">
    <source>
        <dbReference type="Proteomes" id="UP000824219"/>
    </source>
</evidence>
<dbReference type="PANTHER" id="PTHR35675:SF1">
    <property type="entry name" value="RIKEN CDNA 2810459M11 GENE"/>
    <property type="match status" value="1"/>
</dbReference>
<dbReference type="Proteomes" id="UP000824219">
    <property type="component" value="Linkage Group LG10"/>
</dbReference>
<dbReference type="AlphaFoldDB" id="A0A9D3NR00"/>
<evidence type="ECO:0000256" key="1">
    <source>
        <dbReference type="SAM" id="MobiDB-lite"/>
    </source>
</evidence>
<gene>
    <name evidence="2" type="ORF">KOW79_009034</name>
</gene>
<evidence type="ECO:0000313" key="2">
    <source>
        <dbReference type="EMBL" id="KAG7327428.1"/>
    </source>
</evidence>
<proteinExistence type="predicted"/>
<keyword evidence="3" id="KW-1185">Reference proteome</keyword>
<name>A0A9D3NR00_9TELE</name>
<protein>
    <submittedName>
        <fullName evidence="2">Uncharacterized protein</fullName>
    </submittedName>
</protein>
<dbReference type="EMBL" id="JAHKSW010000010">
    <property type="protein sequence ID" value="KAG7327428.1"/>
    <property type="molecule type" value="Genomic_DNA"/>
</dbReference>
<comment type="caution">
    <text evidence="2">The sequence shown here is derived from an EMBL/GenBank/DDBJ whole genome shotgun (WGS) entry which is preliminary data.</text>
</comment>
<accession>A0A9D3NR00</accession>
<organism evidence="2 3">
    <name type="scientific">Hemibagrus wyckioides</name>
    <dbReference type="NCBI Taxonomy" id="337641"/>
    <lineage>
        <taxon>Eukaryota</taxon>
        <taxon>Metazoa</taxon>
        <taxon>Chordata</taxon>
        <taxon>Craniata</taxon>
        <taxon>Vertebrata</taxon>
        <taxon>Euteleostomi</taxon>
        <taxon>Actinopterygii</taxon>
        <taxon>Neopterygii</taxon>
        <taxon>Teleostei</taxon>
        <taxon>Ostariophysi</taxon>
        <taxon>Siluriformes</taxon>
        <taxon>Bagridae</taxon>
        <taxon>Hemibagrus</taxon>
    </lineage>
</organism>